<comment type="subcellular location">
    <subcellularLocation>
        <location evidence="1">Membrane</location>
        <topology evidence="1">Multi-pass membrane protein</topology>
    </subcellularLocation>
</comment>
<comment type="similarity">
    <text evidence="2">Belongs to the ABC transporter superfamily. ABCA family.</text>
</comment>
<feature type="transmembrane region" description="Helical" evidence="11">
    <location>
        <begin position="886"/>
        <end position="907"/>
    </location>
</feature>
<dbReference type="RefSeq" id="XP_001020515.2">
    <property type="nucleotide sequence ID" value="XM_001020515.2"/>
</dbReference>
<feature type="transmembrane region" description="Helical" evidence="11">
    <location>
        <begin position="93"/>
        <end position="113"/>
    </location>
</feature>
<dbReference type="PROSITE" id="PS50893">
    <property type="entry name" value="ABC_TRANSPORTER_2"/>
    <property type="match status" value="2"/>
</dbReference>
<evidence type="ECO:0000256" key="9">
    <source>
        <dbReference type="ARBA" id="ARBA00023136"/>
    </source>
</evidence>
<keyword evidence="14" id="KW-1185">Reference proteome</keyword>
<accession>X1W3S2</accession>
<evidence type="ECO:0000256" key="11">
    <source>
        <dbReference type="SAM" id="Phobius"/>
    </source>
</evidence>
<keyword evidence="5" id="KW-0677">Repeat</keyword>
<keyword evidence="6" id="KW-0547">Nucleotide-binding</keyword>
<dbReference type="PROSITE" id="PS00211">
    <property type="entry name" value="ABC_TRANSPORTER_1"/>
    <property type="match status" value="1"/>
</dbReference>
<feature type="transmembrane region" description="Helical" evidence="11">
    <location>
        <begin position="133"/>
        <end position="151"/>
    </location>
</feature>
<feature type="transmembrane region" description="Helical" evidence="11">
    <location>
        <begin position="955"/>
        <end position="974"/>
    </location>
</feature>
<dbReference type="InterPro" id="IPR003593">
    <property type="entry name" value="AAA+_ATPase"/>
</dbReference>
<keyword evidence="3" id="KW-0813">Transport</keyword>
<keyword evidence="4 11" id="KW-0812">Transmembrane</keyword>
<evidence type="ECO:0000256" key="8">
    <source>
        <dbReference type="ARBA" id="ARBA00022989"/>
    </source>
</evidence>
<dbReference type="GO" id="GO:0140359">
    <property type="term" value="F:ABC-type transporter activity"/>
    <property type="evidence" value="ECO:0007669"/>
    <property type="project" value="InterPro"/>
</dbReference>
<feature type="transmembrane region" description="Helical" evidence="11">
    <location>
        <begin position="231"/>
        <end position="249"/>
    </location>
</feature>
<feature type="compositionally biased region" description="Polar residues" evidence="10">
    <location>
        <begin position="579"/>
        <end position="591"/>
    </location>
</feature>
<keyword evidence="7" id="KW-0067">ATP-binding</keyword>
<feature type="transmembrane region" description="Helical" evidence="11">
    <location>
        <begin position="163"/>
        <end position="183"/>
    </location>
</feature>
<dbReference type="InParanoid" id="X1W3S2"/>
<dbReference type="InterPro" id="IPR026082">
    <property type="entry name" value="ABCA"/>
</dbReference>
<feature type="transmembrane region" description="Helical" evidence="11">
    <location>
        <begin position="48"/>
        <end position="72"/>
    </location>
</feature>
<dbReference type="PANTHER" id="PTHR19229">
    <property type="entry name" value="ATP-BINDING CASSETTE TRANSPORTER SUBFAMILY A ABCA"/>
    <property type="match status" value="1"/>
</dbReference>
<feature type="region of interest" description="Disordered" evidence="10">
    <location>
        <begin position="565"/>
        <end position="591"/>
    </location>
</feature>
<name>X1W3S2_TETTS</name>
<dbReference type="PANTHER" id="PTHR19229:SF36">
    <property type="entry name" value="ATP-BINDING CASSETTE SUB-FAMILY A MEMBER 2"/>
    <property type="match status" value="1"/>
</dbReference>
<dbReference type="InterPro" id="IPR003439">
    <property type="entry name" value="ABC_transporter-like_ATP-bd"/>
</dbReference>
<protein>
    <submittedName>
        <fullName evidence="13">Transporter family ABC domain protein</fullName>
    </submittedName>
</protein>
<dbReference type="Pfam" id="PF12698">
    <property type="entry name" value="ABC2_membrane_3"/>
    <property type="match status" value="2"/>
</dbReference>
<evidence type="ECO:0000256" key="4">
    <source>
        <dbReference type="ARBA" id="ARBA00022692"/>
    </source>
</evidence>
<dbReference type="EMBL" id="GG662621">
    <property type="protein sequence ID" value="EAS00270.2"/>
    <property type="molecule type" value="Genomic_DNA"/>
</dbReference>
<dbReference type="FunFam" id="3.40.50.300:FF:001253">
    <property type="entry name" value="ATP-binding cassette protein subfamily A, member 10"/>
    <property type="match status" value="1"/>
</dbReference>
<feature type="domain" description="ABC transporter" evidence="12">
    <location>
        <begin position="329"/>
        <end position="559"/>
    </location>
</feature>
<reference evidence="14" key="1">
    <citation type="journal article" date="2006" name="PLoS Biol.">
        <title>Macronuclear genome sequence of the ciliate Tetrahymena thermophila, a model eukaryote.</title>
        <authorList>
            <person name="Eisen J.A."/>
            <person name="Coyne R.S."/>
            <person name="Wu M."/>
            <person name="Wu D."/>
            <person name="Thiagarajan M."/>
            <person name="Wortman J.R."/>
            <person name="Badger J.H."/>
            <person name="Ren Q."/>
            <person name="Amedeo P."/>
            <person name="Jones K.M."/>
            <person name="Tallon L.J."/>
            <person name="Delcher A.L."/>
            <person name="Salzberg S.L."/>
            <person name="Silva J.C."/>
            <person name="Haas B.J."/>
            <person name="Majoros W.H."/>
            <person name="Farzad M."/>
            <person name="Carlton J.M."/>
            <person name="Smith R.K. Jr."/>
            <person name="Garg J."/>
            <person name="Pearlman R.E."/>
            <person name="Karrer K.M."/>
            <person name="Sun L."/>
            <person name="Manning G."/>
            <person name="Elde N.C."/>
            <person name="Turkewitz A.P."/>
            <person name="Asai D.J."/>
            <person name="Wilkes D.E."/>
            <person name="Wang Y."/>
            <person name="Cai H."/>
            <person name="Collins K."/>
            <person name="Stewart B.A."/>
            <person name="Lee S.R."/>
            <person name="Wilamowska K."/>
            <person name="Weinberg Z."/>
            <person name="Ruzzo W.L."/>
            <person name="Wloga D."/>
            <person name="Gaertig J."/>
            <person name="Frankel J."/>
            <person name="Tsao C.-C."/>
            <person name="Gorovsky M.A."/>
            <person name="Keeling P.J."/>
            <person name="Waller R.F."/>
            <person name="Patron N.J."/>
            <person name="Cherry J.M."/>
            <person name="Stover N.A."/>
            <person name="Krieger C.J."/>
            <person name="del Toro C."/>
            <person name="Ryder H.F."/>
            <person name="Williamson S.C."/>
            <person name="Barbeau R.A."/>
            <person name="Hamilton E.P."/>
            <person name="Orias E."/>
        </authorList>
    </citation>
    <scope>NUCLEOTIDE SEQUENCE [LARGE SCALE GENOMIC DNA]</scope>
    <source>
        <strain evidence="14">SB210</strain>
    </source>
</reference>
<evidence type="ECO:0000256" key="5">
    <source>
        <dbReference type="ARBA" id="ARBA00022737"/>
    </source>
</evidence>
<dbReference type="InterPro" id="IPR013525">
    <property type="entry name" value="ABC2_TM"/>
</dbReference>
<feature type="transmembrane region" description="Helical" evidence="11">
    <location>
        <begin position="773"/>
        <end position="800"/>
    </location>
</feature>
<dbReference type="GO" id="GO:0005524">
    <property type="term" value="F:ATP binding"/>
    <property type="evidence" value="ECO:0007669"/>
    <property type="project" value="UniProtKB-KW"/>
</dbReference>
<dbReference type="InterPro" id="IPR027417">
    <property type="entry name" value="P-loop_NTPase"/>
</dbReference>
<evidence type="ECO:0000256" key="7">
    <source>
        <dbReference type="ARBA" id="ARBA00022840"/>
    </source>
</evidence>
<dbReference type="OrthoDB" id="10255969at2759"/>
<evidence type="ECO:0000256" key="3">
    <source>
        <dbReference type="ARBA" id="ARBA00022448"/>
    </source>
</evidence>
<feature type="transmembrane region" description="Helical" evidence="11">
    <location>
        <begin position="189"/>
        <end position="210"/>
    </location>
</feature>
<evidence type="ECO:0000256" key="6">
    <source>
        <dbReference type="ARBA" id="ARBA00022741"/>
    </source>
</evidence>
<dbReference type="SMART" id="SM00382">
    <property type="entry name" value="AAA"/>
    <property type="match status" value="2"/>
</dbReference>
<evidence type="ECO:0000313" key="13">
    <source>
        <dbReference type="EMBL" id="EAS00270.2"/>
    </source>
</evidence>
<evidence type="ECO:0000256" key="2">
    <source>
        <dbReference type="ARBA" id="ARBA00008869"/>
    </source>
</evidence>
<dbReference type="FunFam" id="3.40.50.300:FF:000335">
    <property type="entry name" value="ATP binding cassette subfamily A member 5"/>
    <property type="match status" value="1"/>
</dbReference>
<dbReference type="CDD" id="cd03263">
    <property type="entry name" value="ABC_subfamily_A"/>
    <property type="match status" value="2"/>
</dbReference>
<dbReference type="Gene3D" id="3.40.50.300">
    <property type="entry name" value="P-loop containing nucleotide triphosphate hydrolases"/>
    <property type="match status" value="2"/>
</dbReference>
<evidence type="ECO:0000313" key="14">
    <source>
        <dbReference type="Proteomes" id="UP000009168"/>
    </source>
</evidence>
<dbReference type="GeneID" id="24442527"/>
<evidence type="ECO:0000256" key="1">
    <source>
        <dbReference type="ARBA" id="ARBA00004141"/>
    </source>
</evidence>
<keyword evidence="8 11" id="KW-1133">Transmembrane helix</keyword>
<dbReference type="GO" id="GO:0016887">
    <property type="term" value="F:ATP hydrolysis activity"/>
    <property type="evidence" value="ECO:0007669"/>
    <property type="project" value="InterPro"/>
</dbReference>
<dbReference type="Pfam" id="PF00005">
    <property type="entry name" value="ABC_tran"/>
    <property type="match status" value="2"/>
</dbReference>
<dbReference type="GO" id="GO:0016020">
    <property type="term" value="C:membrane"/>
    <property type="evidence" value="ECO:0007669"/>
    <property type="project" value="UniProtKB-SubCell"/>
</dbReference>
<sequence>MASVLKQTGIIIKKNAMLNLRNYEYLKDIIPPAISAVFNIVAKSQSSLSFIAALYLPLSLSGFLRSFVYNFINEKSEKYKETQKIMGLKSLSYNLGWFIFNYSKAFIIGFIYLLPCLIAQAFSSSNLSLGEIVLAYLLFICAALSQCYMYTTFFSHPKLPSDLITLVHLIASALQYVAAVQSVQENNSLLSLLCLFPQTCVIFIFLQAGWNQQGSGGGFSYSDMNFSYSNGISMLILDTIVYFLLYVYFDNVIKNEYGTQKDALFFINWIWKKKSNKKSFGSSNELRENLSVNQQENDEEINYSTNQVDYSSAKYKEEFRNLNNLSVTIKVRDLVKTFGDFTAVDHLSLTLYEQQIFCLLGHNGAGKTTTISLLTGLLQKNQGKIIMNNLDFDENLDQIRQNIGLCQQRDVLYDNFTVEEHLQFIGRIKGREGEELENEINYLIQKCQLSNEVGKTAKILSGGNKRKLSLAMALIGGSKIVFLDEPSSGLDFNARKEIKEILLELKKEQRTIILTTHHLEEAEECADRIAIMARGQLLTLGTNEFIKKNFGVGYHLTITRKSENMMKRSSRQSIDHNRPSSGFNYNQQQPQPTIQGEYQLSPEKCEQVKQIVNQIIPEAKYNPQSSLGTVQFTLPFTSKQKFPNLFSTLEQQPELSLDLEMNTLEDAFINIGMDEEKYLNPGENQGQEKFTDFSNIPVPECLQKPPVFDFVNQTLACFQRKIFMTIRSVSIFISFFLPMALQLAGLFVAKFAITESAIDNSDVDPDKQISLEFFQVIIFGIFGMLAYVFVTTSFCGVPVMERELKLRYSLNVMGCRSLPYWLGTFAFDFIFISINLYIFFIFCYIVQFNAITNYFGSFFGITQLFMFSIICQSYFLSFLFKKAQTAYKLVFFVNYLFFYTVPAIIASQSTTLQGYMVLISPYLCYSMGTQVIAANTQPYPDMYLSNNYPTWQNKVYQYILILFAQGIVYGLLALRIEKKLEKFPKEPEVDYSQFQNQSVPQEVAAEDQRVSNINCQDKIKVSKLYKTYKINKKTPPFTAIKNNSFGVQNGEILGLLGPNGAGKSTTFNILTALIPKSQGSVKLKNIEVESGLMEIYQDVGICPQFDNIYENLSVIEHLRLFGRMKGLKGQDLNDSIQYFLKVMQLEDYVHRRAGKLSGGNKRKLCVTMALIGGPDMQFFDEPSSGVDPIARRFLWNTLSQSLKLRKGAIVLTTHSMDEAESLCSKIGILINGKFMCYGTPQFLKEKYGEGYKIHFKTENRDAAIREIQATFQQAKFLSDTTQNDQVDLILPYQDFSLSKTFNFFENHLCLSRGLINDFQISQSSLASIFVYFTQFQEKREV</sequence>
<dbReference type="Proteomes" id="UP000009168">
    <property type="component" value="Unassembled WGS sequence"/>
</dbReference>
<feature type="domain" description="ABC transporter" evidence="12">
    <location>
        <begin position="1019"/>
        <end position="1256"/>
    </location>
</feature>
<feature type="transmembrane region" description="Helical" evidence="11">
    <location>
        <begin position="729"/>
        <end position="753"/>
    </location>
</feature>
<dbReference type="KEGG" id="tet:TTHERM_00218430"/>
<feature type="transmembrane region" description="Helical" evidence="11">
    <location>
        <begin position="914"/>
        <end position="935"/>
    </location>
</feature>
<dbReference type="InterPro" id="IPR017871">
    <property type="entry name" value="ABC_transporter-like_CS"/>
</dbReference>
<gene>
    <name evidence="13" type="ORF">TTHERM_00218430</name>
</gene>
<evidence type="ECO:0000256" key="10">
    <source>
        <dbReference type="SAM" id="MobiDB-lite"/>
    </source>
</evidence>
<feature type="transmembrane region" description="Helical" evidence="11">
    <location>
        <begin position="858"/>
        <end position="880"/>
    </location>
</feature>
<dbReference type="GO" id="GO:0005319">
    <property type="term" value="F:lipid transporter activity"/>
    <property type="evidence" value="ECO:0007669"/>
    <property type="project" value="TreeGrafter"/>
</dbReference>
<feature type="transmembrane region" description="Helical" evidence="11">
    <location>
        <begin position="820"/>
        <end position="846"/>
    </location>
</feature>
<evidence type="ECO:0000259" key="12">
    <source>
        <dbReference type="PROSITE" id="PS50893"/>
    </source>
</evidence>
<organism evidence="13 14">
    <name type="scientific">Tetrahymena thermophila (strain SB210)</name>
    <dbReference type="NCBI Taxonomy" id="312017"/>
    <lineage>
        <taxon>Eukaryota</taxon>
        <taxon>Sar</taxon>
        <taxon>Alveolata</taxon>
        <taxon>Ciliophora</taxon>
        <taxon>Intramacronucleata</taxon>
        <taxon>Oligohymenophorea</taxon>
        <taxon>Hymenostomatida</taxon>
        <taxon>Tetrahymenina</taxon>
        <taxon>Tetrahymenidae</taxon>
        <taxon>Tetrahymena</taxon>
    </lineage>
</organism>
<dbReference type="SUPFAM" id="SSF52540">
    <property type="entry name" value="P-loop containing nucleoside triphosphate hydrolases"/>
    <property type="match status" value="2"/>
</dbReference>
<keyword evidence="9 11" id="KW-0472">Membrane</keyword>
<proteinExistence type="inferred from homology"/>